<sequence length="284" mass="32130">MISPIDDNLVSVKDPSIVKYDGKYHVFASVVDKDGKYSSVYLNFKNWADAGQATQLSMKQTKAGSTVAPQVFYFEPHHKWYLIYQWGARYSTNTDINDPSGWSAPKTLLTNEPEGALDYWVICDDDNCYLFFSRDDGKLYRSKVSVDDFPNFKDYEVVMSEDSAGKLFEASNVYKVAGKDQYLLLVEAYAPRYFRSWTANSLDGPWTPLADTQSNPFAGEANVSFSGEKWTKDISHGEMVRAGYDQTLTIDPCHLQYLYQGRDPESDGVGYDARPYQLGLLTAK</sequence>
<gene>
    <name evidence="8" type="primary">xynC_2</name>
    <name evidence="8" type="ORF">VA7868_03075</name>
</gene>
<dbReference type="GO" id="GO:0046556">
    <property type="term" value="F:alpha-L-arabinofuranosidase activity"/>
    <property type="evidence" value="ECO:0007669"/>
    <property type="project" value="UniProtKB-UniRule"/>
</dbReference>
<keyword evidence="4 7" id="KW-0732">Signal</keyword>
<dbReference type="GO" id="GO:0046373">
    <property type="term" value="P:L-arabinose metabolic process"/>
    <property type="evidence" value="ECO:0007669"/>
    <property type="project" value="UniProtKB-UniRule"/>
</dbReference>
<dbReference type="PANTHER" id="PTHR40631:SF2">
    <property type="entry name" value="ALPHA-L-ARABINOFURANOSIDASE"/>
    <property type="match status" value="1"/>
</dbReference>
<proteinExistence type="inferred from homology"/>
<keyword evidence="3 7" id="KW-0964">Secreted</keyword>
<evidence type="ECO:0000256" key="2">
    <source>
        <dbReference type="ARBA" id="ARBA00004613"/>
    </source>
</evidence>
<dbReference type="GO" id="GO:0005576">
    <property type="term" value="C:extracellular region"/>
    <property type="evidence" value="ECO:0007669"/>
    <property type="project" value="UniProtKB-SubCell"/>
</dbReference>
<evidence type="ECO:0000313" key="8">
    <source>
        <dbReference type="EMBL" id="SHI26555.1"/>
    </source>
</evidence>
<dbReference type="STRING" id="1216006.VA7868_03075"/>
<dbReference type="PANTHER" id="PTHR40631">
    <property type="entry name" value="ALPHA-L-ARABINOFURANOSIDASE AXHA-2-RELATED"/>
    <property type="match status" value="1"/>
</dbReference>
<dbReference type="InterPro" id="IPR023296">
    <property type="entry name" value="Glyco_hydro_beta-prop_sf"/>
</dbReference>
<dbReference type="Pfam" id="PF03664">
    <property type="entry name" value="Glyco_hydro_62"/>
    <property type="match status" value="1"/>
</dbReference>
<evidence type="ECO:0000256" key="4">
    <source>
        <dbReference type="ARBA" id="ARBA00022729"/>
    </source>
</evidence>
<dbReference type="CDD" id="cd08987">
    <property type="entry name" value="GH62"/>
    <property type="match status" value="1"/>
</dbReference>
<dbReference type="GO" id="GO:0045493">
    <property type="term" value="P:xylan catabolic process"/>
    <property type="evidence" value="ECO:0007669"/>
    <property type="project" value="UniProtKB-UniRule"/>
</dbReference>
<evidence type="ECO:0000256" key="3">
    <source>
        <dbReference type="ARBA" id="ARBA00022525"/>
    </source>
</evidence>
<keyword evidence="9" id="KW-1185">Reference proteome</keyword>
<dbReference type="EC" id="3.2.1.55" evidence="7"/>
<accession>A0A1M5ZQC6</accession>
<evidence type="ECO:0000256" key="1">
    <source>
        <dbReference type="ARBA" id="ARBA00001462"/>
    </source>
</evidence>
<protein>
    <recommendedName>
        <fullName evidence="7">Alpha-L-arabinofuranosidase</fullName>
        <ecNumber evidence="7">3.2.1.55</ecNumber>
    </recommendedName>
</protein>
<dbReference type="Gene3D" id="2.115.10.20">
    <property type="entry name" value="Glycosyl hydrolase domain, family 43"/>
    <property type="match status" value="1"/>
</dbReference>
<dbReference type="EMBL" id="FQXZ01000035">
    <property type="protein sequence ID" value="SHI26555.1"/>
    <property type="molecule type" value="Genomic_DNA"/>
</dbReference>
<dbReference type="AlphaFoldDB" id="A0A1M5ZQC6"/>
<name>A0A1M5ZQC6_9VIBR</name>
<evidence type="ECO:0000313" key="9">
    <source>
        <dbReference type="Proteomes" id="UP000184608"/>
    </source>
</evidence>
<organism evidence="8 9">
    <name type="scientific">Vibrio aerogenes CECT 7868</name>
    <dbReference type="NCBI Taxonomy" id="1216006"/>
    <lineage>
        <taxon>Bacteria</taxon>
        <taxon>Pseudomonadati</taxon>
        <taxon>Pseudomonadota</taxon>
        <taxon>Gammaproteobacteria</taxon>
        <taxon>Vibrionales</taxon>
        <taxon>Vibrionaceae</taxon>
        <taxon>Vibrio</taxon>
    </lineage>
</organism>
<dbReference type="InterPro" id="IPR005193">
    <property type="entry name" value="GH62_arabinosidase"/>
</dbReference>
<dbReference type="Proteomes" id="UP000184608">
    <property type="component" value="Unassembled WGS sequence"/>
</dbReference>
<comment type="similarity">
    <text evidence="7">Belongs to the glycosyl hydrolase 62 family.</text>
</comment>
<keyword evidence="5 7" id="KW-0378">Hydrolase</keyword>
<keyword evidence="6 7" id="KW-0326">Glycosidase</keyword>
<reference evidence="8 9" key="1">
    <citation type="submission" date="2016-11" db="EMBL/GenBank/DDBJ databases">
        <authorList>
            <person name="Jaros S."/>
            <person name="Januszkiewicz K."/>
            <person name="Wedrychowicz H."/>
        </authorList>
    </citation>
    <scope>NUCLEOTIDE SEQUENCE [LARGE SCALE GENOMIC DNA]</scope>
    <source>
        <strain evidence="8 9">CECT 7868</strain>
    </source>
</reference>
<evidence type="ECO:0000256" key="5">
    <source>
        <dbReference type="ARBA" id="ARBA00022801"/>
    </source>
</evidence>
<evidence type="ECO:0000256" key="7">
    <source>
        <dbReference type="RuleBase" id="RU368117"/>
    </source>
</evidence>
<dbReference type="OrthoDB" id="9760116at2"/>
<comment type="function">
    <text evidence="7">Involved in the degradation of xylan and is a key enzyme in the complete degradation of the plant cell wall. It has a specific arabinofuranose-debranching activity on xylan from gramineae. Acts synergistically with the xylanases and binds specifically to xylan. From small arabinoxylo-oligosides (ranging from arabinoxylotriose to arabinoxylohexaose), it liberates arabinose and, after prolonged incubation, the purified enzyme exhibits some xylanolytic activity as well.</text>
</comment>
<comment type="subcellular location">
    <subcellularLocation>
        <location evidence="2 7">Secreted</location>
    </subcellularLocation>
</comment>
<comment type="catalytic activity">
    <reaction evidence="1 7">
        <text>Hydrolysis of terminal non-reducing alpha-L-arabinofuranoside residues in alpha-L-arabinosides.</text>
        <dbReference type="EC" id="3.2.1.55"/>
    </reaction>
</comment>
<dbReference type="SUPFAM" id="SSF75005">
    <property type="entry name" value="Arabinanase/levansucrase/invertase"/>
    <property type="match status" value="1"/>
</dbReference>
<evidence type="ECO:0000256" key="6">
    <source>
        <dbReference type="ARBA" id="ARBA00023295"/>
    </source>
</evidence>